<sequence length="272" mass="29950">MVPHDLISVIGSELRTSSLKVAEAFGKLHKHVIAKIESLDCSAEFTSANFSAHVHQVEIGQGAKRESKHYEMTKDGFMFLVMGFTGKKAARIKEAYINAFNWMAAQLFGRPAAAKTTADERTPLRAAVSLLVGKKSLMYPEAYALIHQRFAVDSIEKLAPEQIGQAVEYAHRLALDCEPLPAPQQELALVEGGYFVSNREAFALHNVLTLAEGMCETLGVVENPLRDVKSTLASKVAGLCGEFRFVKSEIRQLRAHCDAVYQPVAQRLLHLA</sequence>
<gene>
    <name evidence="1" type="ORF">EBB06_12470</name>
</gene>
<name>A0ABY0FAN6_9NEIS</name>
<organism evidence="1 2">
    <name type="scientific">Crenobacter cavernae</name>
    <dbReference type="NCBI Taxonomy" id="2290923"/>
    <lineage>
        <taxon>Bacteria</taxon>
        <taxon>Pseudomonadati</taxon>
        <taxon>Pseudomonadota</taxon>
        <taxon>Betaproteobacteria</taxon>
        <taxon>Neisseriales</taxon>
        <taxon>Neisseriaceae</taxon>
        <taxon>Crenobacter</taxon>
    </lineage>
</organism>
<dbReference type="EMBL" id="REGR01000014">
    <property type="protein sequence ID" value="RXZ42701.1"/>
    <property type="molecule type" value="Genomic_DNA"/>
</dbReference>
<reference evidence="1 2" key="1">
    <citation type="submission" date="2018-10" db="EMBL/GenBank/DDBJ databases">
        <title>Draft genome of Fastidiocella sp. strain 375T, a bacterium isolated from a karstic cave dripping water.</title>
        <authorList>
            <person name="Coelho C."/>
            <person name="Verissimo A."/>
            <person name="Tiago I."/>
        </authorList>
    </citation>
    <scope>NUCLEOTIDE SEQUENCE [LARGE SCALE GENOMIC DNA]</scope>
    <source>
        <strain evidence="1 2">CAVE-375</strain>
    </source>
</reference>
<dbReference type="Proteomes" id="UP000290682">
    <property type="component" value="Unassembled WGS sequence"/>
</dbReference>
<dbReference type="InterPro" id="IPR014054">
    <property type="entry name" value="Phage_regulatory_Rha"/>
</dbReference>
<protein>
    <recommendedName>
        <fullName evidence="3">Rha family transcriptional regulator</fullName>
    </recommendedName>
</protein>
<evidence type="ECO:0000313" key="2">
    <source>
        <dbReference type="Proteomes" id="UP000290682"/>
    </source>
</evidence>
<accession>A0ABY0FAN6</accession>
<evidence type="ECO:0008006" key="3">
    <source>
        <dbReference type="Google" id="ProtNLM"/>
    </source>
</evidence>
<dbReference type="NCBIfam" id="TIGR02681">
    <property type="entry name" value="phage_pRha"/>
    <property type="match status" value="1"/>
</dbReference>
<dbReference type="Pfam" id="PF09669">
    <property type="entry name" value="Phage_pRha"/>
    <property type="match status" value="1"/>
</dbReference>
<comment type="caution">
    <text evidence="1">The sequence shown here is derived from an EMBL/GenBank/DDBJ whole genome shotgun (WGS) entry which is preliminary data.</text>
</comment>
<proteinExistence type="predicted"/>
<keyword evidence="2" id="KW-1185">Reference proteome</keyword>
<evidence type="ECO:0000313" key="1">
    <source>
        <dbReference type="EMBL" id="RXZ42701.1"/>
    </source>
</evidence>